<proteinExistence type="predicted"/>
<name>A0A1M5X501_BUTFI</name>
<dbReference type="AlphaFoldDB" id="A0A1M5X501"/>
<dbReference type="GeneID" id="89510323"/>
<protein>
    <submittedName>
        <fullName evidence="2">Uncharacterized protein</fullName>
    </submittedName>
</protein>
<dbReference type="Proteomes" id="UP000184278">
    <property type="component" value="Unassembled WGS sequence"/>
</dbReference>
<dbReference type="RefSeq" id="WP_073386424.1">
    <property type="nucleotide sequence ID" value="NZ_FQXK01000009.1"/>
</dbReference>
<dbReference type="STRING" id="1121131.SAMN02745229_01295"/>
<evidence type="ECO:0000313" key="2">
    <source>
        <dbReference type="EMBL" id="SHH94909.1"/>
    </source>
</evidence>
<reference evidence="3" key="1">
    <citation type="submission" date="2016-11" db="EMBL/GenBank/DDBJ databases">
        <authorList>
            <person name="Varghese N."/>
            <person name="Submissions S."/>
        </authorList>
    </citation>
    <scope>NUCLEOTIDE SEQUENCE [LARGE SCALE GENOMIC DNA]</scope>
    <source>
        <strain evidence="3">DSM 3071</strain>
    </source>
</reference>
<accession>A0A1M5X501</accession>
<organism evidence="2 3">
    <name type="scientific">Butyrivibrio fibrisolvens DSM 3071</name>
    <dbReference type="NCBI Taxonomy" id="1121131"/>
    <lineage>
        <taxon>Bacteria</taxon>
        <taxon>Bacillati</taxon>
        <taxon>Bacillota</taxon>
        <taxon>Clostridia</taxon>
        <taxon>Lachnospirales</taxon>
        <taxon>Lachnospiraceae</taxon>
        <taxon>Butyrivibrio</taxon>
    </lineage>
</organism>
<keyword evidence="1" id="KW-1133">Transmembrane helix</keyword>
<keyword evidence="3" id="KW-1185">Reference proteome</keyword>
<evidence type="ECO:0000256" key="1">
    <source>
        <dbReference type="SAM" id="Phobius"/>
    </source>
</evidence>
<keyword evidence="1" id="KW-0812">Transmembrane</keyword>
<dbReference type="EMBL" id="FQXK01000009">
    <property type="protein sequence ID" value="SHH94909.1"/>
    <property type="molecule type" value="Genomic_DNA"/>
</dbReference>
<feature type="transmembrane region" description="Helical" evidence="1">
    <location>
        <begin position="12"/>
        <end position="29"/>
    </location>
</feature>
<evidence type="ECO:0000313" key="3">
    <source>
        <dbReference type="Proteomes" id="UP000184278"/>
    </source>
</evidence>
<dbReference type="OrthoDB" id="2057984at2"/>
<gene>
    <name evidence="2" type="ORF">SAMN02745229_01295</name>
</gene>
<keyword evidence="1" id="KW-0472">Membrane</keyword>
<sequence length="278" mass="33442">MKHISREIKIRIIIVLIFIAPFIIQKGIIKLQEYYQYRHYLNNSADDLFCVAEYSGEVVFNEYELKVYALYTNLKYGKDYTLEDLETAYFERNDLFYDYMNCFYKWDYVPDELFRALDYIAGDRWRDRFRYVTSEEQDEAIDIYIAEQKLVTDYYGDSRIKLYKLTYEQQMEFYKLYNDSSYVLDDKLMETNEPFSGKIQQIEKHLVIKKIEGDTITLFQKENDGTKIKYVGTCKNANEFEVGDVVWVEFYFCSFDGGGGFGYDCKYYNVQFEKIEKE</sequence>